<dbReference type="EMBL" id="DS268462">
    <property type="protein sequence ID" value="EFP06415.1"/>
    <property type="molecule type" value="Genomic_DNA"/>
</dbReference>
<comment type="subcellular location">
    <subcellularLocation>
        <location evidence="1">Nucleus</location>
    </subcellularLocation>
</comment>
<keyword evidence="3" id="KW-0378">Hydrolase</keyword>
<dbReference type="PRINTS" id="PR00205">
    <property type="entry name" value="CADHERIN"/>
</dbReference>
<evidence type="ECO:0000256" key="6">
    <source>
        <dbReference type="PROSITE-ProRule" id="PRU00043"/>
    </source>
</evidence>
<dbReference type="InterPro" id="IPR050520">
    <property type="entry name" value="INO80/SWR1_helicase"/>
</dbReference>
<dbReference type="SUPFAM" id="SSF49313">
    <property type="entry name" value="Cadherin-like"/>
    <property type="match status" value="1"/>
</dbReference>
<dbReference type="Gene3D" id="2.60.40.60">
    <property type="entry name" value="Cadherins"/>
    <property type="match status" value="1"/>
</dbReference>
<evidence type="ECO:0000256" key="2">
    <source>
        <dbReference type="ARBA" id="ARBA00022741"/>
    </source>
</evidence>
<dbReference type="Proteomes" id="UP000008281">
    <property type="component" value="Unassembled WGS sequence"/>
</dbReference>
<dbReference type="GO" id="GO:0005524">
    <property type="term" value="F:ATP binding"/>
    <property type="evidence" value="ECO:0007669"/>
    <property type="project" value="UniProtKB-KW"/>
</dbReference>
<dbReference type="GO" id="GO:0005509">
    <property type="term" value="F:calcium ion binding"/>
    <property type="evidence" value="ECO:0007669"/>
    <property type="project" value="UniProtKB-UniRule"/>
</dbReference>
<dbReference type="InterPro" id="IPR015919">
    <property type="entry name" value="Cadherin-like_sf"/>
</dbReference>
<dbReference type="Pfam" id="PF00176">
    <property type="entry name" value="SNF2-rel_dom"/>
    <property type="match status" value="1"/>
</dbReference>
<keyword evidence="4" id="KW-0067">ATP-binding</keyword>
<keyword evidence="9" id="KW-1185">Reference proteome</keyword>
<dbReference type="InterPro" id="IPR002126">
    <property type="entry name" value="Cadherin-like_dom"/>
</dbReference>
<proteinExistence type="predicted"/>
<reference evidence="8" key="1">
    <citation type="submission" date="2007-07" db="EMBL/GenBank/DDBJ databases">
        <title>PCAP assembly of the Caenorhabditis remanei genome.</title>
        <authorList>
            <consortium name="The Caenorhabditis remanei Sequencing Consortium"/>
            <person name="Wilson R.K."/>
        </authorList>
    </citation>
    <scope>NUCLEOTIDE SEQUENCE [LARGE SCALE GENOMIC DNA]</scope>
    <source>
        <strain evidence="8">PB4641</strain>
    </source>
</reference>
<keyword evidence="5" id="KW-0238">DNA-binding</keyword>
<dbReference type="InterPro" id="IPR000330">
    <property type="entry name" value="SNF2_N"/>
</dbReference>
<keyword evidence="6" id="KW-0106">Calcium</keyword>
<dbReference type="Gene3D" id="3.40.50.300">
    <property type="entry name" value="P-loop containing nucleotide triphosphate hydrolases"/>
    <property type="match status" value="1"/>
</dbReference>
<dbReference type="GO" id="GO:0042393">
    <property type="term" value="F:histone binding"/>
    <property type="evidence" value="ECO:0007669"/>
    <property type="project" value="TreeGrafter"/>
</dbReference>
<dbReference type="AlphaFoldDB" id="E3MP74"/>
<dbReference type="InterPro" id="IPR027417">
    <property type="entry name" value="P-loop_NTPase"/>
</dbReference>
<dbReference type="GO" id="GO:0016020">
    <property type="term" value="C:membrane"/>
    <property type="evidence" value="ECO:0007669"/>
    <property type="project" value="InterPro"/>
</dbReference>
<dbReference type="GO" id="GO:0007156">
    <property type="term" value="P:homophilic cell adhesion via plasma membrane adhesion molecules"/>
    <property type="evidence" value="ECO:0007669"/>
    <property type="project" value="InterPro"/>
</dbReference>
<dbReference type="eggNOG" id="KOG0391">
    <property type="taxonomic scope" value="Eukaryota"/>
</dbReference>
<dbReference type="CDD" id="cd11304">
    <property type="entry name" value="Cadherin_repeat"/>
    <property type="match status" value="2"/>
</dbReference>
<dbReference type="OrthoDB" id="448448at2759"/>
<dbReference type="HOGENOM" id="CLU_367711_0_0_1"/>
<dbReference type="PANTHER" id="PTHR45685:SF1">
    <property type="entry name" value="HELICASE SRCAP"/>
    <property type="match status" value="1"/>
</dbReference>
<sequence>MEVGAPVSEDLATFLQRMTLIVIKPIPVELLAQLYCVQEIGLEKSVITSIKRASKFAAGALGEHVERAVKREVHVLARYDELRKNGLCSKQRVAKAVAHAIAKRHRDKEAKTEKEAKREIEENKRMCAGIAEMVDKLVDFRANEIKFGQSSTLVQTLKKLMRRLLLKLKIQDALKFLSEGYTLETTQVKTQVPFLIRGTLRGEKLMVGLDWMVTLCEKNLNGISADEISERQYKLSHYSHIWQVLNPFKEVKKQLLEKTEHLIKCSLSKRQRYLYDDFISRRSTKNNLKSANMMSVLNMLVQLRKYCGHPNLFEPRPVVAPFVVPNFKLMVLTTCEEKWSQWSTSLKWISFIRANVNGSSLTTASIRTPTSSFIRSKTVLYSAPLTITTNRIESHFNMANHGRLTTATVTCDVIIHVVDENNESRRFQTEDVVNLRVSKEEDTVPYPMAIGSLIAEDLDEGENGVVTESLHSGNTSLIAVNSTIGNWIKRKSSIQMLQYGKILKISESTFPMSIRVTVTDEAKRRNVRYSIVSRCKQDLEMEQMSGILKTRLSREHHSECLVFVIATSFVKNKPLQAITEVLVRVIDISDNDPNFDLQLYHKRGTFDHRRRGSKGFRVEFQKISSDSGGDGDGKPKRLGNTTVVIKIMDEDNNAPRFSKIFHVKIPENVAIGLKEDISFQVEEETGMVSVNDTLDYEKKSSNVRLTDGALLRQKFFPRREETQWNVVHTFGVLFCSIRFTFHFTLKRITLSTLDHEKE</sequence>
<dbReference type="GO" id="GO:0000812">
    <property type="term" value="C:Swr1 complex"/>
    <property type="evidence" value="ECO:0007669"/>
    <property type="project" value="TreeGrafter"/>
</dbReference>
<evidence type="ECO:0000256" key="4">
    <source>
        <dbReference type="ARBA" id="ARBA00022840"/>
    </source>
</evidence>
<name>E3MP74_CAERE</name>
<dbReference type="PROSITE" id="PS50268">
    <property type="entry name" value="CADHERIN_2"/>
    <property type="match status" value="1"/>
</dbReference>
<evidence type="ECO:0000313" key="8">
    <source>
        <dbReference type="EMBL" id="EFP06415.1"/>
    </source>
</evidence>
<keyword evidence="2" id="KW-0547">Nucleotide-binding</keyword>
<dbReference type="eggNOG" id="KOG1219">
    <property type="taxonomic scope" value="Eukaryota"/>
</dbReference>
<dbReference type="InParanoid" id="E3MP74"/>
<protein>
    <recommendedName>
        <fullName evidence="7">Cadherin domain-containing protein</fullName>
    </recommendedName>
</protein>
<evidence type="ECO:0000256" key="3">
    <source>
        <dbReference type="ARBA" id="ARBA00022806"/>
    </source>
</evidence>
<dbReference type="PANTHER" id="PTHR45685">
    <property type="entry name" value="HELICASE SRCAP-RELATED"/>
    <property type="match status" value="1"/>
</dbReference>
<dbReference type="GO" id="GO:0016887">
    <property type="term" value="F:ATP hydrolysis activity"/>
    <property type="evidence" value="ECO:0007669"/>
    <property type="project" value="TreeGrafter"/>
</dbReference>
<organism evidence="9">
    <name type="scientific">Caenorhabditis remanei</name>
    <name type="common">Caenorhabditis vulgaris</name>
    <dbReference type="NCBI Taxonomy" id="31234"/>
    <lineage>
        <taxon>Eukaryota</taxon>
        <taxon>Metazoa</taxon>
        <taxon>Ecdysozoa</taxon>
        <taxon>Nematoda</taxon>
        <taxon>Chromadorea</taxon>
        <taxon>Rhabditida</taxon>
        <taxon>Rhabditina</taxon>
        <taxon>Rhabditomorpha</taxon>
        <taxon>Rhabditoidea</taxon>
        <taxon>Rhabditidae</taxon>
        <taxon>Peloderinae</taxon>
        <taxon>Caenorhabditis</taxon>
    </lineage>
</organism>
<keyword evidence="3" id="KW-0347">Helicase</keyword>
<dbReference type="GO" id="GO:0004386">
    <property type="term" value="F:helicase activity"/>
    <property type="evidence" value="ECO:0007669"/>
    <property type="project" value="UniProtKB-KW"/>
</dbReference>
<accession>E3MP74</accession>
<evidence type="ECO:0000256" key="5">
    <source>
        <dbReference type="ARBA" id="ARBA00023125"/>
    </source>
</evidence>
<feature type="domain" description="Cadherin" evidence="7">
    <location>
        <begin position="497"/>
        <end position="595"/>
    </location>
</feature>
<dbReference type="SUPFAM" id="SSF52540">
    <property type="entry name" value="P-loop containing nucleoside triphosphate hydrolases"/>
    <property type="match status" value="1"/>
</dbReference>
<gene>
    <name evidence="8" type="ORF">CRE_07602</name>
</gene>
<dbReference type="GO" id="GO:0003677">
    <property type="term" value="F:DNA binding"/>
    <property type="evidence" value="ECO:0007669"/>
    <property type="project" value="UniProtKB-KW"/>
</dbReference>
<evidence type="ECO:0000256" key="1">
    <source>
        <dbReference type="ARBA" id="ARBA00004123"/>
    </source>
</evidence>
<dbReference type="SMART" id="SM00112">
    <property type="entry name" value="CA"/>
    <property type="match status" value="1"/>
</dbReference>
<dbReference type="GO" id="GO:0006338">
    <property type="term" value="P:chromatin remodeling"/>
    <property type="evidence" value="ECO:0007669"/>
    <property type="project" value="TreeGrafter"/>
</dbReference>
<evidence type="ECO:0000313" key="9">
    <source>
        <dbReference type="Proteomes" id="UP000008281"/>
    </source>
</evidence>
<dbReference type="STRING" id="31234.E3MP74"/>
<evidence type="ECO:0000259" key="7">
    <source>
        <dbReference type="PROSITE" id="PS50268"/>
    </source>
</evidence>